<evidence type="ECO:0000313" key="1">
    <source>
        <dbReference type="RefSeq" id="XP_059600847.1"/>
    </source>
</evidence>
<proteinExistence type="predicted"/>
<dbReference type="VEuPathDB" id="FungiDB:An07g00660"/>
<protein>
    <submittedName>
        <fullName evidence="1">Uncharacterized protein</fullName>
    </submittedName>
</protein>
<dbReference type="RefSeq" id="XP_059600847.1">
    <property type="nucleotide sequence ID" value="XM_059748175.1"/>
</dbReference>
<sequence length="98" mass="10731">MTPTGETSVRSRDCCIRDSPARSQLICTGAFTHPMLQNVQFGTLGMRYTERKHCDLGLSPSGRVRGSNGILEYGIMPVGHNYWLRLPLGAGNVQSAVH</sequence>
<accession>A0AAJ8DYY2</accession>
<name>A0AAJ8DYY2_ASPNG</name>
<reference evidence="1" key="1">
    <citation type="submission" date="2025-02" db="EMBL/GenBank/DDBJ databases">
        <authorList>
            <consortium name="NCBI Genome Project"/>
        </authorList>
    </citation>
    <scope>NUCLEOTIDE SEQUENCE</scope>
</reference>
<gene>
    <name evidence="1" type="ORF">An07g00660</name>
</gene>
<dbReference type="AlphaFoldDB" id="A0AAJ8DYY2"/>
<organism evidence="1">
    <name type="scientific">Aspergillus niger</name>
    <dbReference type="NCBI Taxonomy" id="5061"/>
    <lineage>
        <taxon>Eukaryota</taxon>
        <taxon>Fungi</taxon>
        <taxon>Dikarya</taxon>
        <taxon>Ascomycota</taxon>
        <taxon>Pezizomycotina</taxon>
        <taxon>Eurotiomycetes</taxon>
        <taxon>Eurotiomycetidae</taxon>
        <taxon>Eurotiales</taxon>
        <taxon>Aspergillaceae</taxon>
        <taxon>Aspergillus</taxon>
        <taxon>Aspergillus subgen. Circumdati</taxon>
    </lineage>
</organism>
<reference evidence="1" key="2">
    <citation type="submission" date="2025-08" db="UniProtKB">
        <authorList>
            <consortium name="RefSeq"/>
        </authorList>
    </citation>
    <scope>IDENTIFICATION</scope>
</reference>
<dbReference type="GeneID" id="84591249"/>
<dbReference type="KEGG" id="ang:An07g00660"/>